<accession>A0ABZ1RB49</accession>
<evidence type="ECO:0000313" key="2">
    <source>
        <dbReference type="Proteomes" id="UP001432071"/>
    </source>
</evidence>
<gene>
    <name evidence="1" type="ORF">OHT53_40550</name>
</gene>
<proteinExistence type="predicted"/>
<sequence length="134" mass="14292">MSERLAFGLAKVCGEVAYYRALLVDDGSDDSTPLAKLMAAAAAAAVSGRSDSAHTERTLLALLDAVHTAAQSQGDAQGIYGPFAHRSEAVGLKSVEAVYRCPWQRCLGRAESDVTEPRPRCSVSGLELLRERLD</sequence>
<organism evidence="1 2">
    <name type="scientific">Streptomyces bobili</name>
    <dbReference type="NCBI Taxonomy" id="67280"/>
    <lineage>
        <taxon>Bacteria</taxon>
        <taxon>Bacillati</taxon>
        <taxon>Actinomycetota</taxon>
        <taxon>Actinomycetes</taxon>
        <taxon>Kitasatosporales</taxon>
        <taxon>Streptomycetaceae</taxon>
        <taxon>Streptomyces</taxon>
    </lineage>
</organism>
<dbReference type="EMBL" id="CP108038">
    <property type="protein sequence ID" value="WUN91960.1"/>
    <property type="molecule type" value="Genomic_DNA"/>
</dbReference>
<dbReference type="Proteomes" id="UP001432071">
    <property type="component" value="Chromosome"/>
</dbReference>
<reference evidence="1" key="1">
    <citation type="submission" date="2022-10" db="EMBL/GenBank/DDBJ databases">
        <title>The complete genomes of actinobacterial strains from the NBC collection.</title>
        <authorList>
            <person name="Joergensen T.S."/>
            <person name="Alvarez Arevalo M."/>
            <person name="Sterndorff E.B."/>
            <person name="Faurdal D."/>
            <person name="Vuksanovic O."/>
            <person name="Mourched A.-S."/>
            <person name="Charusanti P."/>
            <person name="Shaw S."/>
            <person name="Blin K."/>
            <person name="Weber T."/>
        </authorList>
    </citation>
    <scope>NUCLEOTIDE SEQUENCE</scope>
    <source>
        <strain evidence="1">NBC_00302</strain>
    </source>
</reference>
<name>A0ABZ1RB49_9ACTN</name>
<dbReference type="RefSeq" id="WP_328737671.1">
    <property type="nucleotide sequence ID" value="NZ_CP108038.1"/>
</dbReference>
<protein>
    <submittedName>
        <fullName evidence="1">Uncharacterized protein</fullName>
    </submittedName>
</protein>
<keyword evidence="2" id="KW-1185">Reference proteome</keyword>
<dbReference type="GeneID" id="93767414"/>
<evidence type="ECO:0000313" key="1">
    <source>
        <dbReference type="EMBL" id="WUN91960.1"/>
    </source>
</evidence>